<comment type="subcellular location">
    <subcellularLocation>
        <location evidence="2">Cytoplasm</location>
    </subcellularLocation>
</comment>
<keyword evidence="6" id="KW-0143">Chaperone</keyword>
<evidence type="ECO:0000256" key="5">
    <source>
        <dbReference type="ARBA" id="ARBA00023110"/>
    </source>
</evidence>
<evidence type="ECO:0000256" key="10">
    <source>
        <dbReference type="RuleBase" id="RU003915"/>
    </source>
</evidence>
<evidence type="ECO:0000259" key="11">
    <source>
        <dbReference type="PROSITE" id="PS50059"/>
    </source>
</evidence>
<evidence type="ECO:0000256" key="4">
    <source>
        <dbReference type="ARBA" id="ARBA00022490"/>
    </source>
</evidence>
<dbReference type="SUPFAM" id="SSF54534">
    <property type="entry name" value="FKBP-like"/>
    <property type="match status" value="1"/>
</dbReference>
<keyword evidence="7 9" id="KW-0413">Isomerase</keyword>
<dbReference type="EC" id="5.2.1.8" evidence="10"/>
<dbReference type="PROSITE" id="PS50059">
    <property type="entry name" value="FKBP_PPIASE"/>
    <property type="match status" value="1"/>
</dbReference>
<dbReference type="KEGG" id="mbur:EQU24_18810"/>
<dbReference type="EMBL" id="CP035467">
    <property type="protein sequence ID" value="QCW84061.1"/>
    <property type="molecule type" value="Genomic_DNA"/>
</dbReference>
<accession>A0A4P9UUG7</accession>
<dbReference type="InterPro" id="IPR001179">
    <property type="entry name" value="PPIase_FKBP_dom"/>
</dbReference>
<evidence type="ECO:0000313" key="13">
    <source>
        <dbReference type="Proteomes" id="UP000305881"/>
    </source>
</evidence>
<dbReference type="Pfam" id="PF00254">
    <property type="entry name" value="FKBP_C"/>
    <property type="match status" value="1"/>
</dbReference>
<protein>
    <recommendedName>
        <fullName evidence="10">Peptidyl-prolyl cis-trans isomerase</fullName>
        <ecNumber evidence="10">5.2.1.8</ecNumber>
    </recommendedName>
</protein>
<comment type="similarity">
    <text evidence="3 10">Belongs to the FKBP-type PPIase family.</text>
</comment>
<evidence type="ECO:0000256" key="6">
    <source>
        <dbReference type="ARBA" id="ARBA00023186"/>
    </source>
</evidence>
<dbReference type="Proteomes" id="UP000305881">
    <property type="component" value="Chromosome"/>
</dbReference>
<proteinExistence type="inferred from homology"/>
<dbReference type="InterPro" id="IPR046357">
    <property type="entry name" value="PPIase_dom_sf"/>
</dbReference>
<organism evidence="12 13">
    <name type="scientific">Methylotuvimicrobium buryatense</name>
    <name type="common">Methylomicrobium buryatense</name>
    <dbReference type="NCBI Taxonomy" id="95641"/>
    <lineage>
        <taxon>Bacteria</taxon>
        <taxon>Pseudomonadati</taxon>
        <taxon>Pseudomonadota</taxon>
        <taxon>Gammaproteobacteria</taxon>
        <taxon>Methylococcales</taxon>
        <taxon>Methylococcaceae</taxon>
        <taxon>Methylotuvimicrobium</taxon>
    </lineage>
</organism>
<dbReference type="GO" id="GO:0042026">
    <property type="term" value="P:protein refolding"/>
    <property type="evidence" value="ECO:0007669"/>
    <property type="project" value="UniProtKB-ARBA"/>
</dbReference>
<evidence type="ECO:0000256" key="2">
    <source>
        <dbReference type="ARBA" id="ARBA00004496"/>
    </source>
</evidence>
<dbReference type="PANTHER" id="PTHR47861:SF3">
    <property type="entry name" value="FKBP-TYPE PEPTIDYL-PROLYL CIS-TRANS ISOMERASE SLYD"/>
    <property type="match status" value="1"/>
</dbReference>
<sequence length="160" mass="17003">MQVADNMAVSIHYTLTNSAGEQLDSSIGSDALVYLHGSGNIIPGLEKALQGKSVGDKFQVSIAPEEGYGEYFQEMVQVIPRKMFEGVDNVEVGMQFHADVSSGPGIVTVIKVEGEEVTIDGNHPLAGESLNFDVEVTDVRAATEDELAHGHIHGVGGVDH</sequence>
<name>A0A4P9UUG7_METBY</name>
<comment type="function">
    <text evidence="8">Also involved in hydrogenase metallocenter assembly, probably by participating in the nickel insertion step. This function in hydrogenase biosynthesis requires chaperone activity and the presence of the metal-binding domain, but not PPIase activity.</text>
</comment>
<dbReference type="GO" id="GO:0003755">
    <property type="term" value="F:peptidyl-prolyl cis-trans isomerase activity"/>
    <property type="evidence" value="ECO:0007669"/>
    <property type="project" value="UniProtKB-UniRule"/>
</dbReference>
<evidence type="ECO:0000313" key="12">
    <source>
        <dbReference type="EMBL" id="QCW84061.1"/>
    </source>
</evidence>
<dbReference type="GO" id="GO:0005737">
    <property type="term" value="C:cytoplasm"/>
    <property type="evidence" value="ECO:0007669"/>
    <property type="project" value="UniProtKB-SubCell"/>
</dbReference>
<comment type="catalytic activity">
    <reaction evidence="1 9 10">
        <text>[protein]-peptidylproline (omega=180) = [protein]-peptidylproline (omega=0)</text>
        <dbReference type="Rhea" id="RHEA:16237"/>
        <dbReference type="Rhea" id="RHEA-COMP:10747"/>
        <dbReference type="Rhea" id="RHEA-COMP:10748"/>
        <dbReference type="ChEBI" id="CHEBI:83833"/>
        <dbReference type="ChEBI" id="CHEBI:83834"/>
        <dbReference type="EC" id="5.2.1.8"/>
    </reaction>
</comment>
<evidence type="ECO:0000256" key="9">
    <source>
        <dbReference type="PROSITE-ProRule" id="PRU00277"/>
    </source>
</evidence>
<dbReference type="OrthoDB" id="9808891at2"/>
<dbReference type="Gene3D" id="3.10.50.40">
    <property type="match status" value="1"/>
</dbReference>
<dbReference type="STRING" id="675511.GCA_000341735_03680"/>
<dbReference type="RefSeq" id="WP_017842079.1">
    <property type="nucleotide sequence ID" value="NZ_CP035467.1"/>
</dbReference>
<keyword evidence="4" id="KW-0963">Cytoplasm</keyword>
<dbReference type="AlphaFoldDB" id="A0A4P9UUG7"/>
<keyword evidence="5 9" id="KW-0697">Rotamase</keyword>
<evidence type="ECO:0000256" key="1">
    <source>
        <dbReference type="ARBA" id="ARBA00000971"/>
    </source>
</evidence>
<feature type="domain" description="PPIase FKBP-type" evidence="11">
    <location>
        <begin position="6"/>
        <end position="80"/>
    </location>
</feature>
<evidence type="ECO:0000256" key="3">
    <source>
        <dbReference type="ARBA" id="ARBA00006577"/>
    </source>
</evidence>
<keyword evidence="13" id="KW-1185">Reference proteome</keyword>
<reference evidence="13" key="1">
    <citation type="journal article" date="2019" name="J. Bacteriol.">
        <title>A Mutagenic Screen Identifies a TonB-Dependent Receptor Required for the Lanthanide Metal Switch in the Type I Methanotroph 'Methylotuvimicrobium buryatense' 5GB1C.</title>
        <authorList>
            <person name="Groom J.D."/>
            <person name="Ford S.M."/>
            <person name="Pesesky M.W."/>
            <person name="Lidstrom M.E."/>
        </authorList>
    </citation>
    <scope>NUCLEOTIDE SEQUENCE [LARGE SCALE GENOMIC DNA]</scope>
    <source>
        <strain evidence="13">5GB1C</strain>
    </source>
</reference>
<evidence type="ECO:0000256" key="7">
    <source>
        <dbReference type="ARBA" id="ARBA00023235"/>
    </source>
</evidence>
<evidence type="ECO:0000256" key="8">
    <source>
        <dbReference type="ARBA" id="ARBA00037071"/>
    </source>
</evidence>
<gene>
    <name evidence="12" type="ORF">EQU24_18810</name>
</gene>
<dbReference type="PANTHER" id="PTHR47861">
    <property type="entry name" value="FKBP-TYPE PEPTIDYL-PROLYL CIS-TRANS ISOMERASE SLYD"/>
    <property type="match status" value="1"/>
</dbReference>